<reference evidence="7 8" key="1">
    <citation type="submission" date="2019-06" db="EMBL/GenBank/DDBJ databases">
        <title>Sequencing the genomes of 1000 actinobacteria strains.</title>
        <authorList>
            <person name="Klenk H.-P."/>
        </authorList>
    </citation>
    <scope>NUCLEOTIDE SEQUENCE [LARGE SCALE GENOMIC DNA]</scope>
    <source>
        <strain evidence="7 8">DSM 103495</strain>
    </source>
</reference>
<dbReference type="OrthoDB" id="5184077at2"/>
<evidence type="ECO:0000256" key="3">
    <source>
        <dbReference type="ARBA" id="ARBA00022989"/>
    </source>
</evidence>
<keyword evidence="8" id="KW-1185">Reference proteome</keyword>
<keyword evidence="2 5" id="KW-0812">Transmembrane</keyword>
<evidence type="ECO:0000256" key="1">
    <source>
        <dbReference type="ARBA" id="ARBA00004141"/>
    </source>
</evidence>
<comment type="caution">
    <text evidence="7">The sequence shown here is derived from an EMBL/GenBank/DDBJ whole genome shotgun (WGS) entry which is preliminary data.</text>
</comment>
<feature type="transmembrane region" description="Helical" evidence="5">
    <location>
        <begin position="39"/>
        <end position="60"/>
    </location>
</feature>
<gene>
    <name evidence="7" type="ORF">FB390_2261</name>
</gene>
<dbReference type="GO" id="GO:0000271">
    <property type="term" value="P:polysaccharide biosynthetic process"/>
    <property type="evidence" value="ECO:0007669"/>
    <property type="project" value="InterPro"/>
</dbReference>
<evidence type="ECO:0000256" key="4">
    <source>
        <dbReference type="ARBA" id="ARBA00023136"/>
    </source>
</evidence>
<feature type="transmembrane region" description="Helical" evidence="5">
    <location>
        <begin position="66"/>
        <end position="83"/>
    </location>
</feature>
<name>A0A543F9X5_9NOCA</name>
<proteinExistence type="predicted"/>
<dbReference type="GO" id="GO:0016020">
    <property type="term" value="C:membrane"/>
    <property type="evidence" value="ECO:0007669"/>
    <property type="project" value="UniProtKB-SubCell"/>
</dbReference>
<feature type="transmembrane region" description="Helical" evidence="5">
    <location>
        <begin position="132"/>
        <end position="152"/>
    </location>
</feature>
<dbReference type="Pfam" id="PF04138">
    <property type="entry name" value="GtrA_DPMS_TM"/>
    <property type="match status" value="1"/>
</dbReference>
<protein>
    <submittedName>
        <fullName evidence="7">Putative flippase GtrA</fullName>
    </submittedName>
</protein>
<evidence type="ECO:0000256" key="5">
    <source>
        <dbReference type="SAM" id="Phobius"/>
    </source>
</evidence>
<evidence type="ECO:0000313" key="7">
    <source>
        <dbReference type="EMBL" id="TQM30627.1"/>
    </source>
</evidence>
<dbReference type="Proteomes" id="UP000316331">
    <property type="component" value="Unassembled WGS sequence"/>
</dbReference>
<dbReference type="InterPro" id="IPR007267">
    <property type="entry name" value="GtrA_DPMS_TM"/>
</dbReference>
<dbReference type="EMBL" id="VFPG01000001">
    <property type="protein sequence ID" value="TQM30627.1"/>
    <property type="molecule type" value="Genomic_DNA"/>
</dbReference>
<dbReference type="AlphaFoldDB" id="A0A543F9X5"/>
<keyword evidence="3 5" id="KW-1133">Transmembrane helix</keyword>
<organism evidence="7 8">
    <name type="scientific">Nocardia bhagyanarayanae</name>
    <dbReference type="NCBI Taxonomy" id="1215925"/>
    <lineage>
        <taxon>Bacteria</taxon>
        <taxon>Bacillati</taxon>
        <taxon>Actinomycetota</taxon>
        <taxon>Actinomycetes</taxon>
        <taxon>Mycobacteriales</taxon>
        <taxon>Nocardiaceae</taxon>
        <taxon>Nocardia</taxon>
    </lineage>
</organism>
<sequence length="221" mass="23683">MIHVGIDLDIGAGRRPVPFMEWLALATRFLRGDHVWAQLIRFALVGGSSNIAYALLFMAMNGFGPLVANIAGSIVSTVIANELHRQLTFHAAGRVGWFTAQWEGGGLALIGLLISTAALAGLEFMAPGLGEIAQAGAVIAIMAAVGGMRFLALRGFVFPDRVDSDEPSLSVPREQWPGLRPLRQPRGDVSAEPGCPRRLATHRTERGAVSFATAFHHLRPV</sequence>
<accession>A0A543F9X5</accession>
<comment type="subcellular location">
    <subcellularLocation>
        <location evidence="1">Membrane</location>
        <topology evidence="1">Multi-pass membrane protein</topology>
    </subcellularLocation>
</comment>
<feature type="domain" description="GtrA/DPMS transmembrane" evidence="6">
    <location>
        <begin position="41"/>
        <end position="158"/>
    </location>
</feature>
<evidence type="ECO:0000256" key="2">
    <source>
        <dbReference type="ARBA" id="ARBA00022692"/>
    </source>
</evidence>
<evidence type="ECO:0000259" key="6">
    <source>
        <dbReference type="Pfam" id="PF04138"/>
    </source>
</evidence>
<keyword evidence="4 5" id="KW-0472">Membrane</keyword>
<feature type="transmembrane region" description="Helical" evidence="5">
    <location>
        <begin position="104"/>
        <end position="126"/>
    </location>
</feature>
<evidence type="ECO:0000313" key="8">
    <source>
        <dbReference type="Proteomes" id="UP000316331"/>
    </source>
</evidence>